<dbReference type="AlphaFoldDB" id="A7MUL6"/>
<evidence type="ECO:0000313" key="2">
    <source>
        <dbReference type="Proteomes" id="UP000008152"/>
    </source>
</evidence>
<sequence>MSFEFFFEKINLNIKLVKSLEDLVVRKRRKNIGNAGSSFKEVDGHLSEIKYNVYLNEKHQRNIGTYTRDH</sequence>
<dbReference type="KEGG" id="vha:VIBHAR_02878"/>
<protein>
    <submittedName>
        <fullName evidence="1">Uncharacterized protein</fullName>
    </submittedName>
</protein>
<organism evidence="1 2">
    <name type="scientific">Vibrio campbellii (strain ATCC BAA-1116)</name>
    <dbReference type="NCBI Taxonomy" id="2902295"/>
    <lineage>
        <taxon>Bacteria</taxon>
        <taxon>Pseudomonadati</taxon>
        <taxon>Pseudomonadota</taxon>
        <taxon>Gammaproteobacteria</taxon>
        <taxon>Vibrionales</taxon>
        <taxon>Vibrionaceae</taxon>
        <taxon>Vibrio</taxon>
    </lineage>
</organism>
<dbReference type="RefSeq" id="WP_012128437.1">
    <property type="nucleotide sequence ID" value="NC_009783.1"/>
</dbReference>
<reference evidence="1 2" key="1">
    <citation type="submission" date="2007-08" db="EMBL/GenBank/DDBJ databases">
        <authorList>
            <consortium name="The Vibrio harveyi Genome Sequencing Project"/>
            <person name="Bassler B."/>
            <person name="Clifton S.W."/>
            <person name="Fulton L."/>
            <person name="Delehaunty K."/>
            <person name="Fronick C."/>
            <person name="Harrison M."/>
            <person name="Markivic C."/>
            <person name="Fulton R."/>
            <person name="Tin-Wollam A.-M."/>
            <person name="Shah N."/>
            <person name="Pepin K."/>
            <person name="Nash W."/>
            <person name="Thiruvilangam P."/>
            <person name="Bhonagiri V."/>
            <person name="Waters C."/>
            <person name="Tu K.C."/>
            <person name="Irgon J."/>
            <person name="Wilson R.K."/>
        </authorList>
    </citation>
    <scope>NUCLEOTIDE SEQUENCE [LARGE SCALE GENOMIC DNA]</scope>
    <source>
        <strain evidence="2">ATCC BAA-1116 / BB120</strain>
    </source>
</reference>
<dbReference type="EMBL" id="CP000789">
    <property type="protein sequence ID" value="ABU71831.1"/>
    <property type="molecule type" value="Genomic_DNA"/>
</dbReference>
<gene>
    <name evidence="1" type="ordered locus">VIBHAR_02878</name>
</gene>
<proteinExistence type="predicted"/>
<evidence type="ECO:0000313" key="1">
    <source>
        <dbReference type="EMBL" id="ABU71831.1"/>
    </source>
</evidence>
<accession>A7MUL6</accession>
<dbReference type="Proteomes" id="UP000008152">
    <property type="component" value="Chromosome I"/>
</dbReference>
<dbReference type="PATRIC" id="fig|338187.36.peg.2806"/>
<name>A7MUL6_VIBC1</name>